<dbReference type="RefSeq" id="WP_307020268.1">
    <property type="nucleotide sequence ID" value="NZ_JAUSUI010000005.1"/>
</dbReference>
<dbReference type="InterPro" id="IPR029058">
    <property type="entry name" value="AB_hydrolase_fold"/>
</dbReference>
<gene>
    <name evidence="1" type="ORF">J2S75_002592</name>
</gene>
<organism evidence="1 2">
    <name type="scientific">Ancylobacter polymorphus</name>
    <dbReference type="NCBI Taxonomy" id="223390"/>
    <lineage>
        <taxon>Bacteria</taxon>
        <taxon>Pseudomonadati</taxon>
        <taxon>Pseudomonadota</taxon>
        <taxon>Alphaproteobacteria</taxon>
        <taxon>Hyphomicrobiales</taxon>
        <taxon>Xanthobacteraceae</taxon>
        <taxon>Ancylobacter</taxon>
    </lineage>
</organism>
<accession>A0ABU0BCJ2</accession>
<evidence type="ECO:0000313" key="2">
    <source>
        <dbReference type="Proteomes" id="UP001224682"/>
    </source>
</evidence>
<dbReference type="SUPFAM" id="SSF53474">
    <property type="entry name" value="alpha/beta-Hydrolases"/>
    <property type="match status" value="1"/>
</dbReference>
<evidence type="ECO:0000313" key="1">
    <source>
        <dbReference type="EMBL" id="MDQ0303558.1"/>
    </source>
</evidence>
<protein>
    <submittedName>
        <fullName evidence="1">Pimeloyl-ACP methyl ester carboxylesterase</fullName>
    </submittedName>
</protein>
<dbReference type="EMBL" id="JAUSUI010000005">
    <property type="protein sequence ID" value="MDQ0303558.1"/>
    <property type="molecule type" value="Genomic_DNA"/>
</dbReference>
<keyword evidence="2" id="KW-1185">Reference proteome</keyword>
<proteinExistence type="predicted"/>
<dbReference type="Gene3D" id="3.40.50.1820">
    <property type="entry name" value="alpha/beta hydrolase"/>
    <property type="match status" value="1"/>
</dbReference>
<dbReference type="Proteomes" id="UP001224682">
    <property type="component" value="Unassembled WGS sequence"/>
</dbReference>
<reference evidence="1 2" key="1">
    <citation type="submission" date="2023-07" db="EMBL/GenBank/DDBJ databases">
        <title>Genomic Encyclopedia of Type Strains, Phase IV (KMG-IV): sequencing the most valuable type-strain genomes for metagenomic binning, comparative biology and taxonomic classification.</title>
        <authorList>
            <person name="Goeker M."/>
        </authorList>
    </citation>
    <scope>NUCLEOTIDE SEQUENCE [LARGE SCALE GENOMIC DNA]</scope>
    <source>
        <strain evidence="1 2">DSM 2457</strain>
    </source>
</reference>
<comment type="caution">
    <text evidence="1">The sequence shown here is derived from an EMBL/GenBank/DDBJ whole genome shotgun (WGS) entry which is preliminary data.</text>
</comment>
<sequence length="276" mass="31825">MRKALFRSENIEVVKVSGGHTDVVFVTFEPKLLVRPPERSGFGEAFFAKRGYTAYHVRCRGNDWYHYPDMEAGLAALRADIPPATRVVLYGSSMGGYAALRFSNWLRADAVIALAPQASVDPTRVGWEKRWAPETSVLIWDRLPPHPNAACYVVYDPFDADRRHVAILRREAALVPLHSYFSGHHVTEYLMESGLLESLLVSVARGEFDPPAWQAELWRRRLMTSYYSVIRLRKCRTLLRRWRYDLIERWLDLRYRRVAARRPLAALPLEAVPRGD</sequence>
<name>A0ABU0BCJ2_9HYPH</name>